<feature type="transmembrane region" description="Helical" evidence="8">
    <location>
        <begin position="143"/>
        <end position="162"/>
    </location>
</feature>
<accession>A0A268A984</accession>
<protein>
    <submittedName>
        <fullName evidence="9">Type VII secretion protein EssA</fullName>
    </submittedName>
</protein>
<keyword evidence="3" id="KW-1003">Cell membrane</keyword>
<evidence type="ECO:0000256" key="6">
    <source>
        <dbReference type="ARBA" id="ARBA00023136"/>
    </source>
</evidence>
<comment type="subcellular location">
    <subcellularLocation>
        <location evidence="1">Cell membrane</location>
        <topology evidence="1">Single-pass membrane protein</topology>
    </subcellularLocation>
</comment>
<dbReference type="EMBL" id="NPBV01000021">
    <property type="protein sequence ID" value="PAD20686.1"/>
    <property type="molecule type" value="Genomic_DNA"/>
</dbReference>
<keyword evidence="4 8" id="KW-0812">Transmembrane</keyword>
<evidence type="ECO:0000256" key="1">
    <source>
        <dbReference type="ARBA" id="ARBA00004162"/>
    </source>
</evidence>
<organism evidence="9 10">
    <name type="scientific">Terribacillus saccharophilus</name>
    <dbReference type="NCBI Taxonomy" id="361277"/>
    <lineage>
        <taxon>Bacteria</taxon>
        <taxon>Bacillati</taxon>
        <taxon>Bacillota</taxon>
        <taxon>Bacilli</taxon>
        <taxon>Bacillales</taxon>
        <taxon>Bacillaceae</taxon>
        <taxon>Terribacillus</taxon>
    </lineage>
</organism>
<evidence type="ECO:0000256" key="7">
    <source>
        <dbReference type="SAM" id="MobiDB-lite"/>
    </source>
</evidence>
<dbReference type="InterPro" id="IPR034026">
    <property type="entry name" value="EssA"/>
</dbReference>
<evidence type="ECO:0000313" key="10">
    <source>
        <dbReference type="Proteomes" id="UP000216013"/>
    </source>
</evidence>
<name>A0A268A984_9BACI</name>
<evidence type="ECO:0000256" key="4">
    <source>
        <dbReference type="ARBA" id="ARBA00022692"/>
    </source>
</evidence>
<reference evidence="9 10" key="1">
    <citation type="submission" date="2017-07" db="EMBL/GenBank/DDBJ databases">
        <title>Isolation and whole genome analysis of endospore-forming bacteria from heroin.</title>
        <authorList>
            <person name="Kalinowski J."/>
            <person name="Ahrens B."/>
            <person name="Al-Dilaimi A."/>
            <person name="Winkler A."/>
            <person name="Wibberg D."/>
            <person name="Schleenbecker U."/>
            <person name="Ruckert C."/>
            <person name="Wolfel R."/>
            <person name="Grass G."/>
        </authorList>
    </citation>
    <scope>NUCLEOTIDE SEQUENCE [LARGE SCALE GENOMIC DNA]</scope>
    <source>
        <strain evidence="9 10">7528</strain>
    </source>
</reference>
<dbReference type="NCBIfam" id="TIGR03927">
    <property type="entry name" value="T7SS_EssA_Firm"/>
    <property type="match status" value="1"/>
</dbReference>
<evidence type="ECO:0000256" key="3">
    <source>
        <dbReference type="ARBA" id="ARBA00022475"/>
    </source>
</evidence>
<feature type="region of interest" description="Disordered" evidence="7">
    <location>
        <begin position="53"/>
        <end position="72"/>
    </location>
</feature>
<sequence>MPMTTKQKLVDLAFIFTIILLILLPIEVSAETHSDENERGSLQMQIDRIQKEKDVGADTRETEKEKVFPGLFNDETTDDIQQKAEVKREDVEALQDSVFTLDINQQAPLEEVQDTLFTADYTSEAASGQKAEDQTETDSGNGVLYFLIGVALALCIGLYMMMRKLLD</sequence>
<evidence type="ECO:0000256" key="8">
    <source>
        <dbReference type="SAM" id="Phobius"/>
    </source>
</evidence>
<evidence type="ECO:0000256" key="2">
    <source>
        <dbReference type="ARBA" id="ARBA00008570"/>
    </source>
</evidence>
<dbReference type="Proteomes" id="UP000216013">
    <property type="component" value="Unassembled WGS sequence"/>
</dbReference>
<comment type="caution">
    <text evidence="9">The sequence shown here is derived from an EMBL/GenBank/DDBJ whole genome shotgun (WGS) entry which is preliminary data.</text>
</comment>
<dbReference type="InterPro" id="IPR018920">
    <property type="entry name" value="EssA/YueC"/>
</dbReference>
<gene>
    <name evidence="9" type="primary">essA</name>
    <name evidence="9" type="ORF">CHH64_12320</name>
</gene>
<proteinExistence type="inferred from homology"/>
<dbReference type="GO" id="GO:0005886">
    <property type="term" value="C:plasma membrane"/>
    <property type="evidence" value="ECO:0007669"/>
    <property type="project" value="UniProtKB-SubCell"/>
</dbReference>
<dbReference type="AlphaFoldDB" id="A0A268A984"/>
<dbReference type="Pfam" id="PF10661">
    <property type="entry name" value="EssA"/>
    <property type="match status" value="1"/>
</dbReference>
<evidence type="ECO:0000256" key="5">
    <source>
        <dbReference type="ARBA" id="ARBA00022989"/>
    </source>
</evidence>
<feature type="compositionally biased region" description="Basic and acidic residues" evidence="7">
    <location>
        <begin position="53"/>
        <end position="67"/>
    </location>
</feature>
<keyword evidence="5 8" id="KW-1133">Transmembrane helix</keyword>
<comment type="similarity">
    <text evidence="2">Belongs to the EssA family.</text>
</comment>
<keyword evidence="6 8" id="KW-0472">Membrane</keyword>
<evidence type="ECO:0000313" key="9">
    <source>
        <dbReference type="EMBL" id="PAD20686.1"/>
    </source>
</evidence>